<evidence type="ECO:0000256" key="2">
    <source>
        <dbReference type="ARBA" id="ARBA00022475"/>
    </source>
</evidence>
<protein>
    <recommendedName>
        <fullName evidence="9">Polysaccharide biosynthesis protein</fullName>
    </recommendedName>
</protein>
<keyword evidence="3 6" id="KW-0812">Transmembrane</keyword>
<feature type="transmembrane region" description="Helical" evidence="6">
    <location>
        <begin position="382"/>
        <end position="402"/>
    </location>
</feature>
<feature type="transmembrane region" description="Helical" evidence="6">
    <location>
        <begin position="438"/>
        <end position="456"/>
    </location>
</feature>
<reference evidence="7 8" key="1">
    <citation type="submission" date="2018-07" db="EMBL/GenBank/DDBJ databases">
        <title>Draft Genome Sequence of Pseudomonas fluorescens AHK-1 associated with canker disease of kiwifruit.</title>
        <authorList>
            <person name="Wu Z."/>
        </authorList>
    </citation>
    <scope>NUCLEOTIDE SEQUENCE [LARGE SCALE GENOMIC DNA]</scope>
    <source>
        <strain evidence="7 8">AHK-1</strain>
    </source>
</reference>
<feature type="transmembrane region" description="Helical" evidence="6">
    <location>
        <begin position="98"/>
        <end position="119"/>
    </location>
</feature>
<feature type="transmembrane region" description="Helical" evidence="6">
    <location>
        <begin position="28"/>
        <end position="52"/>
    </location>
</feature>
<evidence type="ECO:0000256" key="6">
    <source>
        <dbReference type="SAM" id="Phobius"/>
    </source>
</evidence>
<evidence type="ECO:0000256" key="1">
    <source>
        <dbReference type="ARBA" id="ARBA00004651"/>
    </source>
</evidence>
<feature type="transmembrane region" description="Helical" evidence="6">
    <location>
        <begin position="282"/>
        <end position="302"/>
    </location>
</feature>
<gene>
    <name evidence="7" type="ORF">DL347_05595</name>
</gene>
<dbReference type="Pfam" id="PF01943">
    <property type="entry name" value="Polysacc_synt"/>
    <property type="match status" value="1"/>
</dbReference>
<evidence type="ECO:0000256" key="3">
    <source>
        <dbReference type="ARBA" id="ARBA00022692"/>
    </source>
</evidence>
<evidence type="ECO:0008006" key="9">
    <source>
        <dbReference type="Google" id="ProtNLM"/>
    </source>
</evidence>
<organism evidence="7 8">
    <name type="scientific">Pseudomonas fluorescens</name>
    <dbReference type="NCBI Taxonomy" id="294"/>
    <lineage>
        <taxon>Bacteria</taxon>
        <taxon>Pseudomonadati</taxon>
        <taxon>Pseudomonadota</taxon>
        <taxon>Gammaproteobacteria</taxon>
        <taxon>Pseudomonadales</taxon>
        <taxon>Pseudomonadaceae</taxon>
        <taxon>Pseudomonas</taxon>
    </lineage>
</organism>
<sequence>MPYGDGTLRKFRIRYREFELNSLLKKSLALYSANGLNFLLNILIIPILVHFIGFQGYGFYSVYIILSSTLLFLDSALSKSAVAAIYSGGQDQRAQFVNACRVGYIATGVLLLLATPLIAEGTSILFPLQTGHLNLAYWIGVAAVAEYVLALPGQYFQMLNVLQARHYAYAQYQLCIQLSRFVTVAAVAATTQQIEWVLAAVVLRKIPDYLILWLFWRNQMSERRAPLEWPLVAMLYRHAAPIIGVALLQVLATEFISIYISHAYGAETLGKYRSVYDVLNKIWFVATLYPVLVYPKICAWLADKEQKAWLSKNISSLNLASALIYGALTTAGLALYPLLSQWLPALNAAAPFAAGLLAGICMSGHVRLGYEFLQAQKDAGTALLINLASLGAGAATLLALETNNAREIGWAWFISQLLAVFFVDIRNGILLSSPLRKSLIGLLPWLGVLTAVLITTSTDSPAGVATSLLLLAIFMSSLALLARRLRDPR</sequence>
<comment type="subcellular location">
    <subcellularLocation>
        <location evidence="1">Cell membrane</location>
        <topology evidence="1">Multi-pass membrane protein</topology>
    </subcellularLocation>
</comment>
<keyword evidence="5 6" id="KW-0472">Membrane</keyword>
<dbReference type="GO" id="GO:0005886">
    <property type="term" value="C:plasma membrane"/>
    <property type="evidence" value="ECO:0007669"/>
    <property type="project" value="UniProtKB-SubCell"/>
</dbReference>
<feature type="transmembrane region" description="Helical" evidence="6">
    <location>
        <begin position="348"/>
        <end position="370"/>
    </location>
</feature>
<dbReference type="EMBL" id="QRBA01000002">
    <property type="protein sequence ID" value="RDS92646.1"/>
    <property type="molecule type" value="Genomic_DNA"/>
</dbReference>
<dbReference type="InterPro" id="IPR002797">
    <property type="entry name" value="Polysacc_synth"/>
</dbReference>
<keyword evidence="4 6" id="KW-1133">Transmembrane helix</keyword>
<dbReference type="InterPro" id="IPR050833">
    <property type="entry name" value="Poly_Biosynth_Transport"/>
</dbReference>
<evidence type="ECO:0000313" key="7">
    <source>
        <dbReference type="EMBL" id="RDS92646.1"/>
    </source>
</evidence>
<feature type="transmembrane region" description="Helical" evidence="6">
    <location>
        <begin position="462"/>
        <end position="482"/>
    </location>
</feature>
<evidence type="ECO:0000313" key="8">
    <source>
        <dbReference type="Proteomes" id="UP000255541"/>
    </source>
</evidence>
<feature type="transmembrane region" description="Helical" evidence="6">
    <location>
        <begin position="58"/>
        <end position="77"/>
    </location>
</feature>
<proteinExistence type="predicted"/>
<accession>A0A7Z6QR54</accession>
<comment type="caution">
    <text evidence="7">The sequence shown here is derived from an EMBL/GenBank/DDBJ whole genome shotgun (WGS) entry which is preliminary data.</text>
</comment>
<feature type="transmembrane region" description="Helical" evidence="6">
    <location>
        <begin position="239"/>
        <end position="262"/>
    </location>
</feature>
<feature type="transmembrane region" description="Helical" evidence="6">
    <location>
        <begin position="135"/>
        <end position="156"/>
    </location>
</feature>
<dbReference type="PANTHER" id="PTHR30250:SF11">
    <property type="entry name" value="O-ANTIGEN TRANSPORTER-RELATED"/>
    <property type="match status" value="1"/>
</dbReference>
<feature type="transmembrane region" description="Helical" evidence="6">
    <location>
        <begin position="314"/>
        <end position="336"/>
    </location>
</feature>
<feature type="transmembrane region" description="Helical" evidence="6">
    <location>
        <begin position="408"/>
        <end position="426"/>
    </location>
</feature>
<dbReference type="AlphaFoldDB" id="A0A7Z6QR54"/>
<evidence type="ECO:0000256" key="5">
    <source>
        <dbReference type="ARBA" id="ARBA00023136"/>
    </source>
</evidence>
<evidence type="ECO:0000256" key="4">
    <source>
        <dbReference type="ARBA" id="ARBA00022989"/>
    </source>
</evidence>
<dbReference type="PANTHER" id="PTHR30250">
    <property type="entry name" value="PST FAMILY PREDICTED COLANIC ACID TRANSPORTER"/>
    <property type="match status" value="1"/>
</dbReference>
<keyword evidence="2" id="KW-1003">Cell membrane</keyword>
<name>A0A7Z6QR54_PSEFL</name>
<dbReference type="Proteomes" id="UP000255541">
    <property type="component" value="Unassembled WGS sequence"/>
</dbReference>